<comment type="caution">
    <text evidence="1">The sequence shown here is derived from an EMBL/GenBank/DDBJ whole genome shotgun (WGS) entry which is preliminary data.</text>
</comment>
<evidence type="ECO:0000313" key="1">
    <source>
        <dbReference type="EMBL" id="RMX62784.1"/>
    </source>
</evidence>
<dbReference type="EMBL" id="QLLG01000507">
    <property type="protein sequence ID" value="RMX62784.1"/>
    <property type="molecule type" value="Genomic_DNA"/>
</dbReference>
<protein>
    <submittedName>
        <fullName evidence="1">Uncharacterized protein</fullName>
    </submittedName>
</protein>
<dbReference type="AlphaFoldDB" id="A0A3M6V850"/>
<keyword evidence="2" id="KW-1185">Reference proteome</keyword>
<organism evidence="1 2">
    <name type="scientific">Peronospora effusa</name>
    <dbReference type="NCBI Taxonomy" id="542832"/>
    <lineage>
        <taxon>Eukaryota</taxon>
        <taxon>Sar</taxon>
        <taxon>Stramenopiles</taxon>
        <taxon>Oomycota</taxon>
        <taxon>Peronosporomycetes</taxon>
        <taxon>Peronosporales</taxon>
        <taxon>Peronosporaceae</taxon>
        <taxon>Peronospora</taxon>
    </lineage>
</organism>
<accession>A0A3M6V850</accession>
<proteinExistence type="predicted"/>
<dbReference type="Proteomes" id="UP000282087">
    <property type="component" value="Unassembled WGS sequence"/>
</dbReference>
<gene>
    <name evidence="1" type="ORF">DD238_007356</name>
</gene>
<name>A0A3M6V850_9STRA</name>
<reference evidence="1 2" key="1">
    <citation type="submission" date="2018-06" db="EMBL/GenBank/DDBJ databases">
        <title>Comparative genomics of downy mildews reveals potential adaptations to biotrophy.</title>
        <authorList>
            <person name="Fletcher K."/>
            <person name="Klosterman S.J."/>
            <person name="Derevnina L."/>
            <person name="Martin F."/>
            <person name="Koike S."/>
            <person name="Reyes Chin-Wo S."/>
            <person name="Mou B."/>
            <person name="Michelmore R."/>
        </authorList>
    </citation>
    <scope>NUCLEOTIDE SEQUENCE [LARGE SCALE GENOMIC DNA]</scope>
    <source>
        <strain evidence="1 2">R14</strain>
    </source>
</reference>
<evidence type="ECO:0000313" key="2">
    <source>
        <dbReference type="Proteomes" id="UP000282087"/>
    </source>
</evidence>
<sequence length="61" mass="7061">MTTMVMTRSRKIRPEKTRSLAGLTDRGLEKLSEEGVKKMRLDRVKRVLGIMKHPAYSFVNI</sequence>